<dbReference type="EMBL" id="AOFI03000107">
    <property type="protein sequence ID" value="KAF4321425.1"/>
    <property type="molecule type" value="Genomic_DNA"/>
</dbReference>
<feature type="region of interest" description="Disordered" evidence="1">
    <location>
        <begin position="1"/>
        <end position="30"/>
    </location>
</feature>
<evidence type="ECO:0000313" key="3">
    <source>
        <dbReference type="Proteomes" id="UP000702964"/>
    </source>
</evidence>
<accession>A0A8J4W7W6</accession>
<dbReference type="Proteomes" id="UP000702964">
    <property type="component" value="Unassembled WGS sequence"/>
</dbReference>
<proteinExistence type="predicted"/>
<evidence type="ECO:0000256" key="1">
    <source>
        <dbReference type="SAM" id="MobiDB-lite"/>
    </source>
</evidence>
<comment type="caution">
    <text evidence="2">The sequence shown here is derived from an EMBL/GenBank/DDBJ whole genome shotgun (WGS) entry which is preliminary data.</text>
</comment>
<protein>
    <submittedName>
        <fullName evidence="2">Uncharacterized protein</fullName>
    </submittedName>
</protein>
<reference evidence="2" key="2">
    <citation type="submission" date="2020-02" db="EMBL/GenBank/DDBJ databases">
        <authorList>
            <person name="Studholme D.J."/>
        </authorList>
    </citation>
    <scope>NUCLEOTIDE SEQUENCE</scope>
    <source>
        <strain evidence="2">00238/432</strain>
    </source>
</reference>
<name>A0A8J4W7W6_9STRA</name>
<evidence type="ECO:0000313" key="2">
    <source>
        <dbReference type="EMBL" id="KAF4321425.1"/>
    </source>
</evidence>
<sequence>MWSPIQPQVHTHRAHQDPYGREASRLPSTNVRQEVRHVQQPLAAYASARAAPSCPMLPEGLHAHLPQRYSAREASKATRCATCASLSDHGLQ</sequence>
<feature type="compositionally biased region" description="Basic and acidic residues" evidence="1">
    <location>
        <begin position="14"/>
        <end position="24"/>
    </location>
</feature>
<gene>
    <name evidence="2" type="ORF">G195_005368</name>
</gene>
<reference evidence="2" key="1">
    <citation type="journal article" date="2015" name="Genom Data">
        <title>Draft genome sequences of Phytophthora kernoviae and Phytophthora ramorum lineage EU2 from Scotland.</title>
        <authorList>
            <person name="Sambles C."/>
            <person name="Schlenzig A."/>
            <person name="O'Neill P."/>
            <person name="Grant M."/>
            <person name="Studholme D.J."/>
        </authorList>
    </citation>
    <scope>NUCLEOTIDE SEQUENCE</scope>
    <source>
        <strain evidence="2">00238/432</strain>
    </source>
</reference>
<organism evidence="2 3">
    <name type="scientific">Phytophthora kernoviae 00238/432</name>
    <dbReference type="NCBI Taxonomy" id="1284355"/>
    <lineage>
        <taxon>Eukaryota</taxon>
        <taxon>Sar</taxon>
        <taxon>Stramenopiles</taxon>
        <taxon>Oomycota</taxon>
        <taxon>Peronosporomycetes</taxon>
        <taxon>Peronosporales</taxon>
        <taxon>Peronosporaceae</taxon>
        <taxon>Phytophthora</taxon>
    </lineage>
</organism>
<dbReference type="AlphaFoldDB" id="A0A8J4W7W6"/>